<organism evidence="1 2">
    <name type="scientific">Prototheca wickerhamii</name>
    <dbReference type="NCBI Taxonomy" id="3111"/>
    <lineage>
        <taxon>Eukaryota</taxon>
        <taxon>Viridiplantae</taxon>
        <taxon>Chlorophyta</taxon>
        <taxon>core chlorophytes</taxon>
        <taxon>Trebouxiophyceae</taxon>
        <taxon>Chlorellales</taxon>
        <taxon>Chlorellaceae</taxon>
        <taxon>Prototheca</taxon>
    </lineage>
</organism>
<dbReference type="AlphaFoldDB" id="A0AAD9IFJ1"/>
<reference evidence="1" key="1">
    <citation type="submission" date="2021-01" db="EMBL/GenBank/DDBJ databases">
        <authorList>
            <person name="Eckstrom K.M.E."/>
        </authorList>
    </citation>
    <scope>NUCLEOTIDE SEQUENCE</scope>
    <source>
        <strain evidence="1">UVCC 0001</strain>
    </source>
</reference>
<comment type="caution">
    <text evidence="1">The sequence shown here is derived from an EMBL/GenBank/DDBJ whole genome shotgun (WGS) entry which is preliminary data.</text>
</comment>
<dbReference type="EMBL" id="JASFZW010000007">
    <property type="protein sequence ID" value="KAK2077288.1"/>
    <property type="molecule type" value="Genomic_DNA"/>
</dbReference>
<sequence length="407" mass="45024">MQPIITNSWAPSHPAANACSCYYGSSPYGSVPTSSWGSEGDQPWSAEDSSLWGSSSPNTIWTDDFYYGPSKPLSSYLWVEGQILEKAPVWQPLPWVKESLEVEMEDPEMYFEKLMSVRMPLFLHDQVHCTKLLSWTEDYVMTEVVVSIPGHEDRVAAMVYPCGTQNDWDRLMAAMSYARNAILASGEHSLGLVGMAVDGKSALPYGILVEYHGGADLGQFWEGMWAKDGGFSRSPAEVLALMAKMVDAISDLHSRRIALGKVGLSSFQFALNTGGEMQIRFSDFESVVRDDMSDKEFEELKAKDVCGLARTLYMLALNGYQTEDGYGYHENVPVDDFWGALDAGDALSETILAIVYEPKNHGLADVRAVLHRLIEAETTVSEADSEGPTDDEAPVWMVPNTWSCLIC</sequence>
<accession>A0AAD9IFJ1</accession>
<evidence type="ECO:0000313" key="1">
    <source>
        <dbReference type="EMBL" id="KAK2077288.1"/>
    </source>
</evidence>
<dbReference type="Proteomes" id="UP001255856">
    <property type="component" value="Unassembled WGS sequence"/>
</dbReference>
<keyword evidence="2" id="KW-1185">Reference proteome</keyword>
<dbReference type="InterPro" id="IPR011009">
    <property type="entry name" value="Kinase-like_dom_sf"/>
</dbReference>
<proteinExistence type="predicted"/>
<protein>
    <recommendedName>
        <fullName evidence="3">Protein kinase domain-containing protein</fullName>
    </recommendedName>
</protein>
<name>A0AAD9IFJ1_PROWI</name>
<evidence type="ECO:0000313" key="2">
    <source>
        <dbReference type="Proteomes" id="UP001255856"/>
    </source>
</evidence>
<gene>
    <name evidence="1" type="ORF">QBZ16_004922</name>
</gene>
<dbReference type="SUPFAM" id="SSF56112">
    <property type="entry name" value="Protein kinase-like (PK-like)"/>
    <property type="match status" value="1"/>
</dbReference>
<evidence type="ECO:0008006" key="3">
    <source>
        <dbReference type="Google" id="ProtNLM"/>
    </source>
</evidence>